<dbReference type="STRING" id="441375.B6AD35"/>
<dbReference type="GO" id="GO:0070037">
    <property type="term" value="F:rRNA (pseudouridine) methyltransferase activity"/>
    <property type="evidence" value="ECO:0007669"/>
    <property type="project" value="InterPro"/>
</dbReference>
<dbReference type="RefSeq" id="XP_002140388.1">
    <property type="nucleotide sequence ID" value="XM_002140352.1"/>
</dbReference>
<evidence type="ECO:0000256" key="3">
    <source>
        <dbReference type="ARBA" id="ARBA00022517"/>
    </source>
</evidence>
<evidence type="ECO:0000256" key="1">
    <source>
        <dbReference type="ARBA" id="ARBA00004604"/>
    </source>
</evidence>
<gene>
    <name evidence="11" type="ORF">CMU_017930</name>
</gene>
<dbReference type="FunFam" id="3.40.1280.10:FF:000003">
    <property type="entry name" value="Ribosomal RNA small subunit methyltransferase"/>
    <property type="match status" value="1"/>
</dbReference>
<keyword evidence="12" id="KW-1185">Reference proteome</keyword>
<sequence length="249" mass="28134">MNTNIIKVPKDLNNWLVEQKLVILLDQACLELVETKNKALQLLNGLVHSKKHIDEYLLSHPSNIFSEEEMMLNIRPDILHQCLLALLDSPLNKKGKLMIYIRTTGNVLIEVNPQLTVPRYYDEFANLMINLLVKRKVKACEENSVLMRIIKNDINKVLPPGGLKFGLSIKGNSTSLRKLLRRIYTEKKVDDSSSYSKPITFLVGAVAYGDPTLKSSLVESIISISSYPLSAALCCAKLCAEFEYIWKIS</sequence>
<keyword evidence="10" id="KW-0539">Nucleus</keyword>
<dbReference type="EMBL" id="DS989728">
    <property type="protein sequence ID" value="EEA06039.1"/>
    <property type="molecule type" value="Genomic_DNA"/>
</dbReference>
<dbReference type="GO" id="GO:0032040">
    <property type="term" value="C:small-subunit processome"/>
    <property type="evidence" value="ECO:0007669"/>
    <property type="project" value="TreeGrafter"/>
</dbReference>
<evidence type="ECO:0000256" key="10">
    <source>
        <dbReference type="ARBA" id="ARBA00023242"/>
    </source>
</evidence>
<dbReference type="AlphaFoldDB" id="B6AD35"/>
<dbReference type="VEuPathDB" id="CryptoDB:CMU_017930"/>
<keyword evidence="8" id="KW-0699">rRNA-binding</keyword>
<evidence type="ECO:0000313" key="12">
    <source>
        <dbReference type="Proteomes" id="UP000001460"/>
    </source>
</evidence>
<reference evidence="11" key="1">
    <citation type="submission" date="2008-06" db="EMBL/GenBank/DDBJ databases">
        <authorList>
            <person name="Lorenzi H."/>
            <person name="Inman J."/>
            <person name="Miller J."/>
            <person name="Schobel S."/>
            <person name="Amedeo P."/>
            <person name="Caler E.V."/>
            <person name="da Silva J."/>
        </authorList>
    </citation>
    <scope>NUCLEOTIDE SEQUENCE [LARGE SCALE GENOMIC DNA]</scope>
    <source>
        <strain evidence="11">RN66</strain>
    </source>
</reference>
<keyword evidence="6" id="KW-0808">Transferase</keyword>
<name>B6AD35_CRYMR</name>
<evidence type="ECO:0000256" key="4">
    <source>
        <dbReference type="ARBA" id="ARBA00022552"/>
    </source>
</evidence>
<dbReference type="InterPro" id="IPR029028">
    <property type="entry name" value="Alpha/beta_knot_MTases"/>
</dbReference>
<dbReference type="InterPro" id="IPR005304">
    <property type="entry name" value="Rbsml_bgen_MeTrfase_EMG1/NEP1"/>
</dbReference>
<keyword evidence="9" id="KW-0694">RNA-binding</keyword>
<keyword evidence="3" id="KW-0690">Ribosome biogenesis</keyword>
<keyword evidence="5" id="KW-0489">Methyltransferase</keyword>
<accession>B6AD35</accession>
<dbReference type="GO" id="GO:0070475">
    <property type="term" value="P:rRNA base methylation"/>
    <property type="evidence" value="ECO:0007669"/>
    <property type="project" value="InterPro"/>
</dbReference>
<dbReference type="Proteomes" id="UP000001460">
    <property type="component" value="Unassembled WGS sequence"/>
</dbReference>
<comment type="similarity">
    <text evidence="2">Belongs to the class IV-like SAM-binding methyltransferase superfamily. RNA methyltransferase NEP1 family.</text>
</comment>
<proteinExistence type="inferred from homology"/>
<evidence type="ECO:0000256" key="8">
    <source>
        <dbReference type="ARBA" id="ARBA00022730"/>
    </source>
</evidence>
<dbReference type="InterPro" id="IPR029026">
    <property type="entry name" value="tRNA_m1G_MTases_N"/>
</dbReference>
<evidence type="ECO:0000256" key="9">
    <source>
        <dbReference type="ARBA" id="ARBA00022884"/>
    </source>
</evidence>
<dbReference type="PANTHER" id="PTHR12636:SF5">
    <property type="entry name" value="RIBOSOMAL RNA SMALL SUBUNIT METHYLTRANSFERASE NEP1"/>
    <property type="match status" value="1"/>
</dbReference>
<evidence type="ECO:0000256" key="6">
    <source>
        <dbReference type="ARBA" id="ARBA00022679"/>
    </source>
</evidence>
<evidence type="ECO:0000256" key="7">
    <source>
        <dbReference type="ARBA" id="ARBA00022691"/>
    </source>
</evidence>
<dbReference type="OMA" id="VHNTFEL"/>
<dbReference type="eggNOG" id="KOG3073">
    <property type="taxonomic scope" value="Eukaryota"/>
</dbReference>
<dbReference type="Pfam" id="PF03587">
    <property type="entry name" value="EMG1"/>
    <property type="match status" value="1"/>
</dbReference>
<evidence type="ECO:0000256" key="5">
    <source>
        <dbReference type="ARBA" id="ARBA00022603"/>
    </source>
</evidence>
<evidence type="ECO:0000313" key="11">
    <source>
        <dbReference type="EMBL" id="EEA06039.1"/>
    </source>
</evidence>
<evidence type="ECO:0000256" key="2">
    <source>
        <dbReference type="ARBA" id="ARBA00008115"/>
    </source>
</evidence>
<dbReference type="GeneID" id="6995631"/>
<dbReference type="OrthoDB" id="269804at2759"/>
<keyword evidence="7" id="KW-0949">S-adenosyl-L-methionine</keyword>
<dbReference type="CDD" id="cd18088">
    <property type="entry name" value="Nep1-like"/>
    <property type="match status" value="1"/>
</dbReference>
<dbReference type="GO" id="GO:0019843">
    <property type="term" value="F:rRNA binding"/>
    <property type="evidence" value="ECO:0007669"/>
    <property type="project" value="UniProtKB-KW"/>
</dbReference>
<keyword evidence="4" id="KW-0698">rRNA processing</keyword>
<dbReference type="Gene3D" id="3.40.1280.10">
    <property type="match status" value="1"/>
</dbReference>
<protein>
    <submittedName>
        <fullName evidence="11">Nep1 ribosome biogenesis domain-containing protein</fullName>
    </submittedName>
</protein>
<comment type="subcellular location">
    <subcellularLocation>
        <location evidence="1">Nucleus</location>
        <location evidence="1">Nucleolus</location>
    </subcellularLocation>
</comment>
<dbReference type="PANTHER" id="PTHR12636">
    <property type="entry name" value="NEP1/MRA1"/>
    <property type="match status" value="1"/>
</dbReference>
<dbReference type="SUPFAM" id="SSF75217">
    <property type="entry name" value="alpha/beta knot"/>
    <property type="match status" value="1"/>
</dbReference>
<organism evidence="11 12">
    <name type="scientific">Cryptosporidium muris (strain RN66)</name>
    <dbReference type="NCBI Taxonomy" id="441375"/>
    <lineage>
        <taxon>Eukaryota</taxon>
        <taxon>Sar</taxon>
        <taxon>Alveolata</taxon>
        <taxon>Apicomplexa</taxon>
        <taxon>Conoidasida</taxon>
        <taxon>Coccidia</taxon>
        <taxon>Eucoccidiorida</taxon>
        <taxon>Eimeriorina</taxon>
        <taxon>Cryptosporidiidae</taxon>
        <taxon>Cryptosporidium</taxon>
    </lineage>
</organism>